<dbReference type="Proteomes" id="UP000823775">
    <property type="component" value="Unassembled WGS sequence"/>
</dbReference>
<dbReference type="EMBL" id="JACEIK010000857">
    <property type="protein sequence ID" value="MCD7463046.1"/>
    <property type="molecule type" value="Genomic_DNA"/>
</dbReference>
<keyword evidence="2" id="KW-1185">Reference proteome</keyword>
<proteinExistence type="predicted"/>
<evidence type="ECO:0000313" key="2">
    <source>
        <dbReference type="Proteomes" id="UP000823775"/>
    </source>
</evidence>
<name>A0ABS8SVJ1_DATST</name>
<evidence type="ECO:0000313" key="1">
    <source>
        <dbReference type="EMBL" id="MCD7463046.1"/>
    </source>
</evidence>
<feature type="non-terminal residue" evidence="1">
    <location>
        <position position="86"/>
    </location>
</feature>
<comment type="caution">
    <text evidence="1">The sequence shown here is derived from an EMBL/GenBank/DDBJ whole genome shotgun (WGS) entry which is preliminary data.</text>
</comment>
<gene>
    <name evidence="1" type="ORF">HAX54_049853</name>
</gene>
<organism evidence="1 2">
    <name type="scientific">Datura stramonium</name>
    <name type="common">Jimsonweed</name>
    <name type="synonym">Common thornapple</name>
    <dbReference type="NCBI Taxonomy" id="4076"/>
    <lineage>
        <taxon>Eukaryota</taxon>
        <taxon>Viridiplantae</taxon>
        <taxon>Streptophyta</taxon>
        <taxon>Embryophyta</taxon>
        <taxon>Tracheophyta</taxon>
        <taxon>Spermatophyta</taxon>
        <taxon>Magnoliopsida</taxon>
        <taxon>eudicotyledons</taxon>
        <taxon>Gunneridae</taxon>
        <taxon>Pentapetalae</taxon>
        <taxon>asterids</taxon>
        <taxon>lamiids</taxon>
        <taxon>Solanales</taxon>
        <taxon>Solanaceae</taxon>
        <taxon>Solanoideae</taxon>
        <taxon>Datureae</taxon>
        <taxon>Datura</taxon>
    </lineage>
</organism>
<accession>A0ABS8SVJ1</accession>
<protein>
    <submittedName>
        <fullName evidence="1">Uncharacterized protein</fullName>
    </submittedName>
</protein>
<reference evidence="1 2" key="1">
    <citation type="journal article" date="2021" name="BMC Genomics">
        <title>Datura genome reveals duplications of psychoactive alkaloid biosynthetic genes and high mutation rate following tissue culture.</title>
        <authorList>
            <person name="Rajewski A."/>
            <person name="Carter-House D."/>
            <person name="Stajich J."/>
            <person name="Litt A."/>
        </authorList>
    </citation>
    <scope>NUCLEOTIDE SEQUENCE [LARGE SCALE GENOMIC DNA]</scope>
    <source>
        <strain evidence="1">AR-01</strain>
    </source>
</reference>
<sequence length="86" mass="9457">MEMVFIHLQRSKVRTSGEGDDSHSVRFPEKDTCVCTWPRGTLGAGDCAAALPHKDKDIASVTRASKDRHWCLGLSRPALGDMTGTW</sequence>